<protein>
    <submittedName>
        <fullName evidence="2">Catechol 2,3-dioxygenase-like lactoylglutathione lyase family enzyme</fullName>
    </submittedName>
</protein>
<comment type="caution">
    <text evidence="2">The sequence shown here is derived from an EMBL/GenBank/DDBJ whole genome shotgun (WGS) entry which is preliminary data.</text>
</comment>
<feature type="domain" description="VOC" evidence="1">
    <location>
        <begin position="9"/>
        <end position="125"/>
    </location>
</feature>
<dbReference type="SUPFAM" id="SSF54593">
    <property type="entry name" value="Glyoxalase/Bleomycin resistance protein/Dihydroxybiphenyl dioxygenase"/>
    <property type="match status" value="1"/>
</dbReference>
<dbReference type="InterPro" id="IPR041581">
    <property type="entry name" value="Glyoxalase_6"/>
</dbReference>
<name>A0ABX2A4R2_9MICO</name>
<dbReference type="Proteomes" id="UP000757540">
    <property type="component" value="Unassembled WGS sequence"/>
</dbReference>
<proteinExistence type="predicted"/>
<reference evidence="2 3" key="1">
    <citation type="submission" date="2020-05" db="EMBL/GenBank/DDBJ databases">
        <title>Genomic Encyclopedia of Type Strains, Phase III (KMG-III): the genomes of soil and plant-associated and newly described type strains.</title>
        <authorList>
            <person name="Whitman W."/>
        </authorList>
    </citation>
    <scope>NUCLEOTIDE SEQUENCE [LARGE SCALE GENOMIC DNA]</scope>
    <source>
        <strain evidence="2 3">KCTC 19046</strain>
    </source>
</reference>
<accession>A0ABX2A4R2</accession>
<dbReference type="EMBL" id="JABEZU010000001">
    <property type="protein sequence ID" value="NOV96586.1"/>
    <property type="molecule type" value="Genomic_DNA"/>
</dbReference>
<keyword evidence="3" id="KW-1185">Reference proteome</keyword>
<sequence>MSTPTFRGGVNIAMKIPSDRYDDTLAFYRDTLGLDVEIEPDTPGEQVSRTARVQFGPCTLWLDQVDSATHHDLWLDLRTDDVDAAVEHLAQHGTPTRDELEPLPPRAHWICNPAGVPHILREPTA</sequence>
<organism evidence="2 3">
    <name type="scientific">Isoptericola halotolerans</name>
    <dbReference type="NCBI Taxonomy" id="300560"/>
    <lineage>
        <taxon>Bacteria</taxon>
        <taxon>Bacillati</taxon>
        <taxon>Actinomycetota</taxon>
        <taxon>Actinomycetes</taxon>
        <taxon>Micrococcales</taxon>
        <taxon>Promicromonosporaceae</taxon>
        <taxon>Isoptericola</taxon>
    </lineage>
</organism>
<dbReference type="Pfam" id="PF18029">
    <property type="entry name" value="Glyoxalase_6"/>
    <property type="match status" value="1"/>
</dbReference>
<dbReference type="InterPro" id="IPR037523">
    <property type="entry name" value="VOC_core"/>
</dbReference>
<dbReference type="RefSeq" id="WP_171782745.1">
    <property type="nucleotide sequence ID" value="NZ_BAAAML010000002.1"/>
</dbReference>
<gene>
    <name evidence="2" type="ORF">HDG69_001139</name>
</gene>
<dbReference type="Gene3D" id="3.10.180.10">
    <property type="entry name" value="2,3-Dihydroxybiphenyl 1,2-Dioxygenase, domain 1"/>
    <property type="match status" value="1"/>
</dbReference>
<evidence type="ECO:0000313" key="3">
    <source>
        <dbReference type="Proteomes" id="UP000757540"/>
    </source>
</evidence>
<dbReference type="PROSITE" id="PS51819">
    <property type="entry name" value="VOC"/>
    <property type="match status" value="1"/>
</dbReference>
<dbReference type="InterPro" id="IPR029068">
    <property type="entry name" value="Glyas_Bleomycin-R_OHBP_Dase"/>
</dbReference>
<evidence type="ECO:0000313" key="2">
    <source>
        <dbReference type="EMBL" id="NOV96586.1"/>
    </source>
</evidence>
<evidence type="ECO:0000259" key="1">
    <source>
        <dbReference type="PROSITE" id="PS51819"/>
    </source>
</evidence>